<dbReference type="SUPFAM" id="SSF53335">
    <property type="entry name" value="S-adenosyl-L-methionine-dependent methyltransferases"/>
    <property type="match status" value="1"/>
</dbReference>
<dbReference type="GO" id="GO:0032259">
    <property type="term" value="P:methylation"/>
    <property type="evidence" value="ECO:0007669"/>
    <property type="project" value="UniProtKB-KW"/>
</dbReference>
<comment type="caution">
    <text evidence="2">The sequence shown here is derived from an EMBL/GenBank/DDBJ whole genome shotgun (WGS) entry which is preliminary data.</text>
</comment>
<dbReference type="Pfam" id="PF08242">
    <property type="entry name" value="Methyltransf_12"/>
    <property type="match status" value="1"/>
</dbReference>
<accession>A0A552J8M0</accession>
<name>A0A552J8M0_9CHRO</name>
<dbReference type="InterPro" id="IPR029063">
    <property type="entry name" value="SAM-dependent_MTases_sf"/>
</dbReference>
<sequence>MFKNIIQETFKYLGYKIVKNNDPVLHFHSNAYLRHNARRLEHLASLNIPVRGMSVLEVGAGIGDHSHYYLDRECQITITETRQDNLDYLILRYPGVNILRLDLDYPQPIENSPFDIVHCYGLLYHLKNPDLALNFLSQSCQKILFLETCVSFGDNEQINPVKEIQTNPTQAFSGVGCRPTRPWIFSRLQNHFDYVYIPRTQPNHDEFPLDWSHPEKHQGLSRSIFIASRTKLDNEILTDELIQHQVRHN</sequence>
<dbReference type="Gene3D" id="3.40.50.150">
    <property type="entry name" value="Vaccinia Virus protein VP39"/>
    <property type="match status" value="1"/>
</dbReference>
<evidence type="ECO:0000259" key="1">
    <source>
        <dbReference type="Pfam" id="PF08242"/>
    </source>
</evidence>
<dbReference type="GO" id="GO:0008168">
    <property type="term" value="F:methyltransferase activity"/>
    <property type="evidence" value="ECO:0007669"/>
    <property type="project" value="UniProtKB-KW"/>
</dbReference>
<dbReference type="CDD" id="cd02440">
    <property type="entry name" value="AdoMet_MTases"/>
    <property type="match status" value="1"/>
</dbReference>
<evidence type="ECO:0000313" key="3">
    <source>
        <dbReference type="Proteomes" id="UP000320523"/>
    </source>
</evidence>
<proteinExistence type="predicted"/>
<dbReference type="InterPro" id="IPR013217">
    <property type="entry name" value="Methyltransf_12"/>
</dbReference>
<keyword evidence="2" id="KW-0808">Transferase</keyword>
<gene>
    <name evidence="2" type="ORF">EWV75_21335</name>
</gene>
<evidence type="ECO:0000313" key="2">
    <source>
        <dbReference type="EMBL" id="TRU92113.1"/>
    </source>
</evidence>
<protein>
    <submittedName>
        <fullName evidence="2">Class I SAM-dependent methyltransferase</fullName>
    </submittedName>
</protein>
<keyword evidence="2" id="KW-0489">Methyltransferase</keyword>
<reference evidence="2 3" key="1">
    <citation type="submission" date="2019-01" db="EMBL/GenBank/DDBJ databases">
        <title>Coherence of Microcystis species and biogeography revealed through population genomics.</title>
        <authorList>
            <person name="Perez-Carrascal O.M."/>
            <person name="Terrat Y."/>
            <person name="Giani A."/>
            <person name="Fortin N."/>
            <person name="Tromas N."/>
            <person name="Shapiro B.J."/>
        </authorList>
    </citation>
    <scope>NUCLEOTIDE SEQUENCE [LARGE SCALE GENOMIC DNA]</scope>
    <source>
        <strain evidence="2">Mw_QC_S_20081001_S30D</strain>
    </source>
</reference>
<organism evidence="2 3">
    <name type="scientific">Microcystis wesenbergii Mw_QC_S_20081001_S30D</name>
    <dbReference type="NCBI Taxonomy" id="2486245"/>
    <lineage>
        <taxon>Bacteria</taxon>
        <taxon>Bacillati</taxon>
        <taxon>Cyanobacteriota</taxon>
        <taxon>Cyanophyceae</taxon>
        <taxon>Oscillatoriophycideae</taxon>
        <taxon>Chroococcales</taxon>
        <taxon>Microcystaceae</taxon>
        <taxon>Microcystis</taxon>
    </lineage>
</organism>
<dbReference type="EMBL" id="SFAT01000198">
    <property type="protein sequence ID" value="TRU92113.1"/>
    <property type="molecule type" value="Genomic_DNA"/>
</dbReference>
<dbReference type="Proteomes" id="UP000320523">
    <property type="component" value="Unassembled WGS sequence"/>
</dbReference>
<dbReference type="AlphaFoldDB" id="A0A552J8M0"/>
<feature type="domain" description="Methyltransferase type 12" evidence="1">
    <location>
        <begin position="56"/>
        <end position="138"/>
    </location>
</feature>